<dbReference type="NCBIfam" id="TIGR00738">
    <property type="entry name" value="rrf2_super"/>
    <property type="match status" value="1"/>
</dbReference>
<evidence type="ECO:0000256" key="1">
    <source>
        <dbReference type="ARBA" id="ARBA00023125"/>
    </source>
</evidence>
<keyword evidence="1" id="KW-0238">DNA-binding</keyword>
<dbReference type="PANTHER" id="PTHR33221:SF5">
    <property type="entry name" value="HTH-TYPE TRANSCRIPTIONAL REGULATOR ISCR"/>
    <property type="match status" value="1"/>
</dbReference>
<dbReference type="OrthoDB" id="9802344at2"/>
<dbReference type="GO" id="GO:0003677">
    <property type="term" value="F:DNA binding"/>
    <property type="evidence" value="ECO:0007669"/>
    <property type="project" value="UniProtKB-KW"/>
</dbReference>
<evidence type="ECO:0000313" key="3">
    <source>
        <dbReference type="Proteomes" id="UP000199203"/>
    </source>
</evidence>
<dbReference type="PANTHER" id="PTHR33221">
    <property type="entry name" value="WINGED HELIX-TURN-HELIX TRANSCRIPTIONAL REGULATOR, RRF2 FAMILY"/>
    <property type="match status" value="1"/>
</dbReference>
<dbReference type="Gene3D" id="1.10.10.10">
    <property type="entry name" value="Winged helix-like DNA-binding domain superfamily/Winged helix DNA-binding domain"/>
    <property type="match status" value="1"/>
</dbReference>
<dbReference type="GO" id="GO:0005829">
    <property type="term" value="C:cytosol"/>
    <property type="evidence" value="ECO:0007669"/>
    <property type="project" value="TreeGrafter"/>
</dbReference>
<dbReference type="Proteomes" id="UP000199203">
    <property type="component" value="Unassembled WGS sequence"/>
</dbReference>
<dbReference type="Pfam" id="PF02082">
    <property type="entry name" value="Rrf2"/>
    <property type="match status" value="1"/>
</dbReference>
<dbReference type="STRING" id="454006.SAMN05421825_2269"/>
<dbReference type="EMBL" id="FNBH01000002">
    <property type="protein sequence ID" value="SDF84635.1"/>
    <property type="molecule type" value="Genomic_DNA"/>
</dbReference>
<sequence length="141" mass="15914">MLSKRVKYAIKTLLFLNRKDNASLFSAKKISESERIPLKFLEQILRELKQNKILKSERGAEGGYTFMKNPADIKVLDVIRIVDGPVAMLPCASLNFYEKCADCTDEATCSIRKLLISVRDNMLPLLDTSIADMTKSEQSPI</sequence>
<protein>
    <submittedName>
        <fullName evidence="2">Transcriptional regulator, BadM/Rrf2 family</fullName>
    </submittedName>
</protein>
<organism evidence="2 3">
    <name type="scientific">Epilithonimonas hungarica</name>
    <dbReference type="NCBI Taxonomy" id="454006"/>
    <lineage>
        <taxon>Bacteria</taxon>
        <taxon>Pseudomonadati</taxon>
        <taxon>Bacteroidota</taxon>
        <taxon>Flavobacteriia</taxon>
        <taxon>Flavobacteriales</taxon>
        <taxon>Weeksellaceae</taxon>
        <taxon>Chryseobacterium group</taxon>
        <taxon>Epilithonimonas</taxon>
    </lineage>
</organism>
<dbReference type="InterPro" id="IPR036388">
    <property type="entry name" value="WH-like_DNA-bd_sf"/>
</dbReference>
<reference evidence="3" key="1">
    <citation type="submission" date="2016-10" db="EMBL/GenBank/DDBJ databases">
        <authorList>
            <person name="Varghese N."/>
            <person name="Submissions S."/>
        </authorList>
    </citation>
    <scope>NUCLEOTIDE SEQUENCE [LARGE SCALE GENOMIC DNA]</scope>
    <source>
        <strain evidence="3">DSM 19684</strain>
    </source>
</reference>
<keyword evidence="3" id="KW-1185">Reference proteome</keyword>
<dbReference type="SUPFAM" id="SSF46785">
    <property type="entry name" value="Winged helix' DNA-binding domain"/>
    <property type="match status" value="1"/>
</dbReference>
<accession>A0A1G7PEF4</accession>
<proteinExistence type="predicted"/>
<dbReference type="PROSITE" id="PS51197">
    <property type="entry name" value="HTH_RRF2_2"/>
    <property type="match status" value="1"/>
</dbReference>
<dbReference type="InterPro" id="IPR036390">
    <property type="entry name" value="WH_DNA-bd_sf"/>
</dbReference>
<gene>
    <name evidence="2" type="ORF">SAMN05421825_2269</name>
</gene>
<evidence type="ECO:0000313" key="2">
    <source>
        <dbReference type="EMBL" id="SDF84635.1"/>
    </source>
</evidence>
<dbReference type="AlphaFoldDB" id="A0A1G7PEF4"/>
<dbReference type="GO" id="GO:0003700">
    <property type="term" value="F:DNA-binding transcription factor activity"/>
    <property type="evidence" value="ECO:0007669"/>
    <property type="project" value="TreeGrafter"/>
</dbReference>
<name>A0A1G7PEF4_9FLAO</name>
<dbReference type="InterPro" id="IPR000944">
    <property type="entry name" value="Tscrpt_reg_Rrf2"/>
</dbReference>
<dbReference type="RefSeq" id="WP_089873529.1">
    <property type="nucleotide sequence ID" value="NZ_FNBH01000002.1"/>
</dbReference>